<dbReference type="EMBL" id="JBHSIU010000018">
    <property type="protein sequence ID" value="MFC4999572.1"/>
    <property type="molecule type" value="Genomic_DNA"/>
</dbReference>
<sequence length="80" mass="8799">MEQHALDQPVEVERIAAGLRIPPRRRSFVGTQVVPQPEPVAGRGKHPMPVVNPPAPAVLVRWDVVEQAVPAPREECRAVL</sequence>
<dbReference type="RefSeq" id="WP_380116031.1">
    <property type="nucleotide sequence ID" value="NZ_JBHSIU010000018.1"/>
</dbReference>
<reference evidence="3" key="1">
    <citation type="journal article" date="2019" name="Int. J. Syst. Evol. Microbiol.">
        <title>The Global Catalogue of Microorganisms (GCM) 10K type strain sequencing project: providing services to taxonomists for standard genome sequencing and annotation.</title>
        <authorList>
            <consortium name="The Broad Institute Genomics Platform"/>
            <consortium name="The Broad Institute Genome Sequencing Center for Infectious Disease"/>
            <person name="Wu L."/>
            <person name="Ma J."/>
        </authorList>
    </citation>
    <scope>NUCLEOTIDE SEQUENCE [LARGE SCALE GENOMIC DNA]</scope>
    <source>
        <strain evidence="3">CGMCC 4.7152</strain>
    </source>
</reference>
<organism evidence="2 3">
    <name type="scientific">Dactylosporangium cerinum</name>
    <dbReference type="NCBI Taxonomy" id="1434730"/>
    <lineage>
        <taxon>Bacteria</taxon>
        <taxon>Bacillati</taxon>
        <taxon>Actinomycetota</taxon>
        <taxon>Actinomycetes</taxon>
        <taxon>Micromonosporales</taxon>
        <taxon>Micromonosporaceae</taxon>
        <taxon>Dactylosporangium</taxon>
    </lineage>
</organism>
<dbReference type="Proteomes" id="UP001595912">
    <property type="component" value="Unassembled WGS sequence"/>
</dbReference>
<accession>A0ABV9VU85</accession>
<proteinExistence type="predicted"/>
<comment type="caution">
    <text evidence="2">The sequence shown here is derived from an EMBL/GenBank/DDBJ whole genome shotgun (WGS) entry which is preliminary data.</text>
</comment>
<name>A0ABV9VU85_9ACTN</name>
<protein>
    <submittedName>
        <fullName evidence="2">Uncharacterized protein</fullName>
    </submittedName>
</protein>
<keyword evidence="3" id="KW-1185">Reference proteome</keyword>
<feature type="region of interest" description="Disordered" evidence="1">
    <location>
        <begin position="28"/>
        <end position="49"/>
    </location>
</feature>
<evidence type="ECO:0000313" key="2">
    <source>
        <dbReference type="EMBL" id="MFC4999572.1"/>
    </source>
</evidence>
<evidence type="ECO:0000313" key="3">
    <source>
        <dbReference type="Proteomes" id="UP001595912"/>
    </source>
</evidence>
<evidence type="ECO:0000256" key="1">
    <source>
        <dbReference type="SAM" id="MobiDB-lite"/>
    </source>
</evidence>
<gene>
    <name evidence="2" type="ORF">ACFPIJ_17245</name>
</gene>